<dbReference type="PANTHER" id="PTHR45694:SF18">
    <property type="entry name" value="GLUTAREDOXIN-1-RELATED"/>
    <property type="match status" value="1"/>
</dbReference>
<keyword evidence="2" id="KW-1133">Transmembrane helix</keyword>
<dbReference type="PANTHER" id="PTHR45694">
    <property type="entry name" value="GLUTAREDOXIN 2"/>
    <property type="match status" value="1"/>
</dbReference>
<keyword evidence="1" id="KW-0175">Coiled coil</keyword>
<accession>A0A2A2L7T8</accession>
<dbReference type="GO" id="GO:0034599">
    <property type="term" value="P:cellular response to oxidative stress"/>
    <property type="evidence" value="ECO:0007669"/>
    <property type="project" value="TreeGrafter"/>
</dbReference>
<dbReference type="InterPro" id="IPR002109">
    <property type="entry name" value="Glutaredoxin"/>
</dbReference>
<dbReference type="PROSITE" id="PS51354">
    <property type="entry name" value="GLUTAREDOXIN_2"/>
    <property type="match status" value="1"/>
</dbReference>
<proteinExistence type="predicted"/>
<name>A0A2A2L7T8_9BILA</name>
<evidence type="ECO:0000256" key="2">
    <source>
        <dbReference type="SAM" id="Phobius"/>
    </source>
</evidence>
<keyword evidence="5" id="KW-1185">Reference proteome</keyword>
<dbReference type="InterPro" id="IPR009703">
    <property type="entry name" value="Selenoprotein_S"/>
</dbReference>
<dbReference type="Gene3D" id="3.40.30.10">
    <property type="entry name" value="Glutaredoxin"/>
    <property type="match status" value="1"/>
</dbReference>
<dbReference type="SUPFAM" id="SSF52833">
    <property type="entry name" value="Thioredoxin-like"/>
    <property type="match status" value="1"/>
</dbReference>
<protein>
    <recommendedName>
        <fullName evidence="3">Glutaredoxin domain-containing protein</fullName>
    </recommendedName>
</protein>
<evidence type="ECO:0000313" key="5">
    <source>
        <dbReference type="Proteomes" id="UP000218231"/>
    </source>
</evidence>
<dbReference type="GO" id="GO:0005789">
    <property type="term" value="C:endoplasmic reticulum membrane"/>
    <property type="evidence" value="ECO:0007669"/>
    <property type="project" value="InterPro"/>
</dbReference>
<evidence type="ECO:0000313" key="4">
    <source>
        <dbReference type="EMBL" id="PAV82224.1"/>
    </source>
</evidence>
<dbReference type="Pfam" id="PF06936">
    <property type="entry name" value="Selenoprotein_S"/>
    <property type="match status" value="1"/>
</dbReference>
<dbReference type="InterPro" id="IPR014025">
    <property type="entry name" value="Glutaredoxin_subgr"/>
</dbReference>
<reference evidence="4 5" key="1">
    <citation type="journal article" date="2017" name="Curr. Biol.">
        <title>Genome architecture and evolution of a unichromosomal asexual nematode.</title>
        <authorList>
            <person name="Fradin H."/>
            <person name="Zegar C."/>
            <person name="Gutwein M."/>
            <person name="Lucas J."/>
            <person name="Kovtun M."/>
            <person name="Corcoran D."/>
            <person name="Baugh L.R."/>
            <person name="Kiontke K."/>
            <person name="Gunsalus K."/>
            <person name="Fitch D.H."/>
            <person name="Piano F."/>
        </authorList>
    </citation>
    <scope>NUCLEOTIDE SEQUENCE [LARGE SCALE GENOMIC DNA]</scope>
    <source>
        <strain evidence="4">PF1309</strain>
    </source>
</reference>
<dbReference type="OrthoDB" id="418495at2759"/>
<sequence length="232" mass="27418">MVVDRILPFLSDYGWYVSFGLIVFYFLYQKYVTPIHKTAQYKEEEALRKKYDDDWNRGRLKDIRERQQEHHNKVSEELKMQEEEKQKKRNEELLKELEESCSVLGNAIQKHEIREMLKKKPPKPETAEEFIDRCIKAKPIVMFSKSWCPFCRKLKSILATYRLDRKFYDYIELDEGDEKFGNQVQAVFVQRYGTKTVPKLFIGGNLIGGCDDATKLFQDGTLEGLIHSVTVE</sequence>
<dbReference type="CDD" id="cd03419">
    <property type="entry name" value="GRX_GRXh_1_2_like"/>
    <property type="match status" value="1"/>
</dbReference>
<evidence type="ECO:0000256" key="1">
    <source>
        <dbReference type="SAM" id="Coils"/>
    </source>
</evidence>
<comment type="caution">
    <text evidence="4">The sequence shown here is derived from an EMBL/GenBank/DDBJ whole genome shotgun (WGS) entry which is preliminary data.</text>
</comment>
<feature type="transmembrane region" description="Helical" evidence="2">
    <location>
        <begin position="6"/>
        <end position="28"/>
    </location>
</feature>
<dbReference type="Proteomes" id="UP000218231">
    <property type="component" value="Unassembled WGS sequence"/>
</dbReference>
<evidence type="ECO:0000259" key="3">
    <source>
        <dbReference type="Pfam" id="PF00462"/>
    </source>
</evidence>
<dbReference type="AlphaFoldDB" id="A0A2A2L7T8"/>
<dbReference type="Pfam" id="PF00462">
    <property type="entry name" value="Glutaredoxin"/>
    <property type="match status" value="1"/>
</dbReference>
<organism evidence="4 5">
    <name type="scientific">Diploscapter pachys</name>
    <dbReference type="NCBI Taxonomy" id="2018661"/>
    <lineage>
        <taxon>Eukaryota</taxon>
        <taxon>Metazoa</taxon>
        <taxon>Ecdysozoa</taxon>
        <taxon>Nematoda</taxon>
        <taxon>Chromadorea</taxon>
        <taxon>Rhabditida</taxon>
        <taxon>Rhabditina</taxon>
        <taxon>Rhabditomorpha</taxon>
        <taxon>Rhabditoidea</taxon>
        <taxon>Rhabditidae</taxon>
        <taxon>Diploscapter</taxon>
    </lineage>
</organism>
<feature type="domain" description="Glutaredoxin" evidence="3">
    <location>
        <begin position="140"/>
        <end position="207"/>
    </location>
</feature>
<dbReference type="InterPro" id="IPR036249">
    <property type="entry name" value="Thioredoxin-like_sf"/>
</dbReference>
<gene>
    <name evidence="4" type="ORF">WR25_21809</name>
</gene>
<dbReference type="EMBL" id="LIAE01007073">
    <property type="protein sequence ID" value="PAV82224.1"/>
    <property type="molecule type" value="Genomic_DNA"/>
</dbReference>
<feature type="coiled-coil region" evidence="1">
    <location>
        <begin position="64"/>
        <end position="114"/>
    </location>
</feature>
<dbReference type="GO" id="GO:0006886">
    <property type="term" value="P:intracellular protein transport"/>
    <property type="evidence" value="ECO:0007669"/>
    <property type="project" value="InterPro"/>
</dbReference>
<keyword evidence="2" id="KW-0472">Membrane</keyword>
<dbReference type="GO" id="GO:0015038">
    <property type="term" value="F:glutathione disulfide oxidoreductase activity"/>
    <property type="evidence" value="ECO:0007669"/>
    <property type="project" value="TreeGrafter"/>
</dbReference>
<keyword evidence="2" id="KW-0812">Transmembrane</keyword>
<dbReference type="PRINTS" id="PR00160">
    <property type="entry name" value="GLUTAREDOXIN"/>
</dbReference>